<evidence type="ECO:0000313" key="3">
    <source>
        <dbReference type="Proteomes" id="UP000198280"/>
    </source>
</evidence>
<evidence type="ECO:0000256" key="1">
    <source>
        <dbReference type="ARBA" id="ARBA00023002"/>
    </source>
</evidence>
<accession>A0A238ZMG8</accession>
<dbReference type="Gene3D" id="3.10.20.440">
    <property type="entry name" value="2Fe-2S iron-sulphur cluster binding domain, sarcosine oxidase, alpha subunit, N-terminal domain"/>
    <property type="match status" value="1"/>
</dbReference>
<organism evidence="2 3">
    <name type="scientific">Actinacidiphila glaucinigra</name>
    <dbReference type="NCBI Taxonomy" id="235986"/>
    <lineage>
        <taxon>Bacteria</taxon>
        <taxon>Bacillati</taxon>
        <taxon>Actinomycetota</taxon>
        <taxon>Actinomycetes</taxon>
        <taxon>Kitasatosporales</taxon>
        <taxon>Streptomycetaceae</taxon>
        <taxon>Actinacidiphila</taxon>
    </lineage>
</organism>
<name>A0A238ZMG8_9ACTN</name>
<dbReference type="SUPFAM" id="SSF54292">
    <property type="entry name" value="2Fe-2S ferredoxin-like"/>
    <property type="match status" value="1"/>
</dbReference>
<sequence length="102" mass="10530">MSRRSPLRLARAAPGPGFTFSFDGRDIPAHPGQSVAAALWSAGVLSWRTTRVDGAPRGVFCGIGVCFDCLVTVNGRPGQRACVTAAHPGDVVTPQAGTGELP</sequence>
<dbReference type="OrthoDB" id="573392at2"/>
<protein>
    <submittedName>
        <fullName evidence="2">2Fe-2S iron-sulfur cluster binding domain-containing protein</fullName>
    </submittedName>
</protein>
<dbReference type="InterPro" id="IPR042204">
    <property type="entry name" value="2Fe-2S-bd_N"/>
</dbReference>
<evidence type="ECO:0000313" key="2">
    <source>
        <dbReference type="EMBL" id="SNR84251.1"/>
    </source>
</evidence>
<keyword evidence="3" id="KW-1185">Reference proteome</keyword>
<proteinExistence type="predicted"/>
<dbReference type="AlphaFoldDB" id="A0A238ZMG8"/>
<dbReference type="GO" id="GO:0016491">
    <property type="term" value="F:oxidoreductase activity"/>
    <property type="evidence" value="ECO:0007669"/>
    <property type="project" value="UniProtKB-KW"/>
</dbReference>
<dbReference type="GO" id="GO:0051536">
    <property type="term" value="F:iron-sulfur cluster binding"/>
    <property type="evidence" value="ECO:0007669"/>
    <property type="project" value="InterPro"/>
</dbReference>
<dbReference type="EMBL" id="FZOF01000001">
    <property type="protein sequence ID" value="SNR84251.1"/>
    <property type="molecule type" value="Genomic_DNA"/>
</dbReference>
<dbReference type="RefSeq" id="WP_089221806.1">
    <property type="nucleotide sequence ID" value="NZ_FZOF01000001.1"/>
</dbReference>
<keyword evidence="1" id="KW-0560">Oxidoreductase</keyword>
<reference evidence="2 3" key="1">
    <citation type="submission" date="2017-06" db="EMBL/GenBank/DDBJ databases">
        <authorList>
            <person name="Kim H.J."/>
            <person name="Triplett B.A."/>
        </authorList>
    </citation>
    <scope>NUCLEOTIDE SEQUENCE [LARGE SCALE GENOMIC DNA]</scope>
    <source>
        <strain evidence="2 3">CGMCC 4.1858</strain>
    </source>
</reference>
<dbReference type="Proteomes" id="UP000198280">
    <property type="component" value="Unassembled WGS sequence"/>
</dbReference>
<dbReference type="Pfam" id="PF13510">
    <property type="entry name" value="Fer2_4"/>
    <property type="match status" value="1"/>
</dbReference>
<gene>
    <name evidence="2" type="ORF">SAMN05216252_101381</name>
</gene>
<dbReference type="InterPro" id="IPR036010">
    <property type="entry name" value="2Fe-2S_ferredoxin-like_sf"/>
</dbReference>